<accession>A0AAE4TQD6</accession>
<protein>
    <submittedName>
        <fullName evidence="1">Uncharacterized protein</fullName>
    </submittedName>
</protein>
<organism evidence="1 2">
    <name type="scientific">Streptococcus canis</name>
    <dbReference type="NCBI Taxonomy" id="1329"/>
    <lineage>
        <taxon>Bacteria</taxon>
        <taxon>Bacillati</taxon>
        <taxon>Bacillota</taxon>
        <taxon>Bacilli</taxon>
        <taxon>Lactobacillales</taxon>
        <taxon>Streptococcaceae</taxon>
        <taxon>Streptococcus</taxon>
    </lineage>
</organism>
<name>A0AAE4TQD6_STRCB</name>
<reference evidence="1" key="1">
    <citation type="submission" date="2021-04" db="EMBL/GenBank/DDBJ databases">
        <title>Draft genomes of 20 S. canis strains.</title>
        <authorList>
            <person name="Pagnossin D."/>
            <person name="Weir W."/>
            <person name="Smith A."/>
            <person name="Ure R."/>
            <person name="Oravcova K."/>
        </authorList>
    </citation>
    <scope>NUCLEOTIDE SEQUENCE</scope>
    <source>
        <strain evidence="1">284</strain>
    </source>
</reference>
<gene>
    <name evidence="1" type="ORF">KB584_10830</name>
</gene>
<evidence type="ECO:0000313" key="1">
    <source>
        <dbReference type="EMBL" id="MDV5977925.1"/>
    </source>
</evidence>
<evidence type="ECO:0000313" key="2">
    <source>
        <dbReference type="Proteomes" id="UP001186118"/>
    </source>
</evidence>
<dbReference type="RefSeq" id="WP_317610610.1">
    <property type="nucleotide sequence ID" value="NZ_JAGQEX010000031.1"/>
</dbReference>
<dbReference type="EMBL" id="JAGQEX010000031">
    <property type="protein sequence ID" value="MDV5977925.1"/>
    <property type="molecule type" value="Genomic_DNA"/>
</dbReference>
<proteinExistence type="predicted"/>
<comment type="caution">
    <text evidence="1">The sequence shown here is derived from an EMBL/GenBank/DDBJ whole genome shotgun (WGS) entry which is preliminary data.</text>
</comment>
<dbReference type="AlphaFoldDB" id="A0AAE4TQD6"/>
<sequence length="127" mass="15232">MAWEKIYLNTQNIIYDNGKSCLIKLPNDSDYTNFKFWHPSKLIRDLSKGNGYFKSLSFTDDWEFKIFEDDKNYKKIKEEILSPEELVQQFETMSETIEYQADAKSFYEEYEPKKINKEVAVLNELTR</sequence>
<dbReference type="Proteomes" id="UP001186118">
    <property type="component" value="Unassembled WGS sequence"/>
</dbReference>